<keyword evidence="2" id="KW-0812">Transmembrane</keyword>
<protein>
    <submittedName>
        <fullName evidence="3">DUF4352 domain-containing protein</fullName>
    </submittedName>
</protein>
<name>A0ABX7YJB0_9STRE</name>
<reference evidence="3 4" key="1">
    <citation type="submission" date="2021-04" db="EMBL/GenBank/DDBJ databases">
        <title>Complete genome sequence of a novel Streptococcus species.</title>
        <authorList>
            <person name="Teng J.L.L."/>
        </authorList>
    </citation>
    <scope>NUCLEOTIDE SEQUENCE [LARGE SCALE GENOMIC DNA]</scope>
    <source>
        <strain evidence="3 4">HKU75</strain>
    </source>
</reference>
<dbReference type="Proteomes" id="UP000677616">
    <property type="component" value="Chromosome"/>
</dbReference>
<dbReference type="EMBL" id="CP073084">
    <property type="protein sequence ID" value="QUE53902.1"/>
    <property type="molecule type" value="Genomic_DNA"/>
</dbReference>
<evidence type="ECO:0000256" key="2">
    <source>
        <dbReference type="SAM" id="Phobius"/>
    </source>
</evidence>
<dbReference type="InterPro" id="IPR029050">
    <property type="entry name" value="Immunoprotect_excell_Ig-like"/>
</dbReference>
<dbReference type="Gene3D" id="2.60.40.1240">
    <property type="match status" value="1"/>
</dbReference>
<evidence type="ECO:0000313" key="3">
    <source>
        <dbReference type="EMBL" id="QUE53902.1"/>
    </source>
</evidence>
<keyword evidence="2" id="KW-0472">Membrane</keyword>
<feature type="transmembrane region" description="Helical" evidence="2">
    <location>
        <begin position="25"/>
        <end position="50"/>
    </location>
</feature>
<keyword evidence="2" id="KW-1133">Transmembrane helix</keyword>
<proteinExistence type="predicted"/>
<gene>
    <name evidence="3" type="ORF">INT76_08720</name>
</gene>
<keyword evidence="1" id="KW-0732">Signal</keyword>
<evidence type="ECO:0000313" key="4">
    <source>
        <dbReference type="Proteomes" id="UP000677616"/>
    </source>
</evidence>
<sequence length="197" mass="22505">MFPKEFVIEDGIVYYRKKPLYKQPLFWTTIVGAGISAILGIVVVILLVALGTYEINNSDYLTDEYGYYDDVTFYTNYEIGEAVEFDDGLTVTVQSMKEDPTVKLVDSYNSNAMVVDLVVENTLDEDFYFDEYAFSLRDSLTDDYLSLDFRTYDVNIPEKLAPGEKLNLKLIYGFNGESDLSFTYDEASWDIILSEGL</sequence>
<dbReference type="RefSeq" id="WP_212570059.1">
    <property type="nucleotide sequence ID" value="NZ_CP073084.1"/>
</dbReference>
<keyword evidence="4" id="KW-1185">Reference proteome</keyword>
<evidence type="ECO:0000256" key="1">
    <source>
        <dbReference type="ARBA" id="ARBA00022729"/>
    </source>
</evidence>
<organism evidence="3 4">
    <name type="scientific">Streptococcus oriscaviae</name>
    <dbReference type="NCBI Taxonomy" id="2781599"/>
    <lineage>
        <taxon>Bacteria</taxon>
        <taxon>Bacillati</taxon>
        <taxon>Bacillota</taxon>
        <taxon>Bacilli</taxon>
        <taxon>Lactobacillales</taxon>
        <taxon>Streptococcaceae</taxon>
        <taxon>Streptococcus</taxon>
    </lineage>
</organism>
<accession>A0ABX7YJB0</accession>